<name>A0A1H3HRU3_9RHOB</name>
<sequence>MKSGKLAHVIEVQRAAVVVNDAGTPTSTWSKVATLRAEVVEESAEEFLRNAGETTVTAIVFCTRFAPDITDNDRISFDGEAYDIDKIVHIGRRRGLEFHCTRVEP</sequence>
<keyword evidence="2" id="KW-1185">Reference proteome</keyword>
<dbReference type="RefSeq" id="WP_089881188.1">
    <property type="nucleotide sequence ID" value="NZ_FNPF01000004.1"/>
</dbReference>
<protein>
    <submittedName>
        <fullName evidence="1">Phage head-tail adaptor, putative, SPP1 family</fullName>
    </submittedName>
</protein>
<dbReference type="InterPro" id="IPR008767">
    <property type="entry name" value="Phage_SPP1_head-tail_adaptor"/>
</dbReference>
<dbReference type="STRING" id="321339.SAMN05444340_104125"/>
<evidence type="ECO:0000313" key="2">
    <source>
        <dbReference type="Proteomes" id="UP000199286"/>
    </source>
</evidence>
<dbReference type="InterPro" id="IPR038666">
    <property type="entry name" value="SSP1_head-tail_sf"/>
</dbReference>
<organism evidence="1 2">
    <name type="scientific">Citreimonas salinaria</name>
    <dbReference type="NCBI Taxonomy" id="321339"/>
    <lineage>
        <taxon>Bacteria</taxon>
        <taxon>Pseudomonadati</taxon>
        <taxon>Pseudomonadota</taxon>
        <taxon>Alphaproteobacteria</taxon>
        <taxon>Rhodobacterales</taxon>
        <taxon>Roseobacteraceae</taxon>
        <taxon>Citreimonas</taxon>
    </lineage>
</organism>
<dbReference type="EMBL" id="FNPF01000004">
    <property type="protein sequence ID" value="SDY18152.1"/>
    <property type="molecule type" value="Genomic_DNA"/>
</dbReference>
<accession>A0A1H3HRU3</accession>
<dbReference type="AlphaFoldDB" id="A0A1H3HRU3"/>
<reference evidence="1 2" key="1">
    <citation type="submission" date="2016-10" db="EMBL/GenBank/DDBJ databases">
        <authorList>
            <person name="de Groot N.N."/>
        </authorList>
    </citation>
    <scope>NUCLEOTIDE SEQUENCE [LARGE SCALE GENOMIC DNA]</scope>
    <source>
        <strain evidence="1 2">DSM 26880</strain>
    </source>
</reference>
<dbReference type="OrthoDB" id="7478737at2"/>
<evidence type="ECO:0000313" key="1">
    <source>
        <dbReference type="EMBL" id="SDY18152.1"/>
    </source>
</evidence>
<gene>
    <name evidence="1" type="ORF">SAMN05444340_104125</name>
</gene>
<dbReference type="Gene3D" id="2.40.10.270">
    <property type="entry name" value="Bacteriophage SPP1 head-tail adaptor protein"/>
    <property type="match status" value="1"/>
</dbReference>
<proteinExistence type="predicted"/>
<dbReference type="NCBIfam" id="TIGR01563">
    <property type="entry name" value="gp16_SPP1"/>
    <property type="match status" value="1"/>
</dbReference>
<dbReference type="Pfam" id="PF05521">
    <property type="entry name" value="Phage_HCP"/>
    <property type="match status" value="1"/>
</dbReference>
<dbReference type="Proteomes" id="UP000199286">
    <property type="component" value="Unassembled WGS sequence"/>
</dbReference>